<dbReference type="InterPro" id="IPR043129">
    <property type="entry name" value="ATPase_NBD"/>
</dbReference>
<dbReference type="PROSITE" id="PS01125">
    <property type="entry name" value="ROK"/>
    <property type="match status" value="1"/>
</dbReference>
<comment type="caution">
    <text evidence="1">The sequence shown here is derived from an EMBL/GenBank/DDBJ whole genome shotgun (WGS) entry which is preliminary data.</text>
</comment>
<dbReference type="PANTHER" id="PTHR18964">
    <property type="entry name" value="ROK (REPRESSOR, ORF, KINASE) FAMILY"/>
    <property type="match status" value="1"/>
</dbReference>
<dbReference type="SUPFAM" id="SSF53067">
    <property type="entry name" value="Actin-like ATPase domain"/>
    <property type="match status" value="1"/>
</dbReference>
<dbReference type="InterPro" id="IPR049874">
    <property type="entry name" value="ROK_cs"/>
</dbReference>
<evidence type="ECO:0000313" key="2">
    <source>
        <dbReference type="Proteomes" id="UP000321638"/>
    </source>
</evidence>
<dbReference type="InterPro" id="IPR000600">
    <property type="entry name" value="ROK"/>
</dbReference>
<dbReference type="EMBL" id="VDUZ01000001">
    <property type="protein sequence ID" value="TXL82314.1"/>
    <property type="molecule type" value="Genomic_DNA"/>
</dbReference>
<dbReference type="Gene3D" id="3.30.420.40">
    <property type="match status" value="2"/>
</dbReference>
<protein>
    <submittedName>
        <fullName evidence="1">ROK family protein</fullName>
    </submittedName>
</protein>
<dbReference type="CDD" id="cd24066">
    <property type="entry name" value="ASKHA_NBD_ROK_EcFRK-like"/>
    <property type="match status" value="1"/>
</dbReference>
<sequence>MRIGIDLGGTKIEGIVLSDDGSEVARRRIATPPGTYDDILLGIRDLVAGLEHAAGASCTVGVGTPGAISPATGLIKNANSTRLIGHQLDKDLERLLQRPVRLANDANCFAVSEATDGAAAGAGIVFGVIIGTGVGGGLVLDGRPVTGAHAIAGEWGHNPLPLAYDDERPGPACYCGRHGCIETWLSGPALSRQHEALTGRRLDARAIALAADAGTDTACAALIERYCHRLARGLATVINLLDPDAIVLGGGLSGIAALYRRVPALWTRFIFSEPAHVRTRLVPPRHGDSSGVRGAAWLWPKA</sequence>
<dbReference type="Pfam" id="PF00480">
    <property type="entry name" value="ROK"/>
    <property type="match status" value="1"/>
</dbReference>
<keyword evidence="2" id="KW-1185">Reference proteome</keyword>
<proteinExistence type="predicted"/>
<evidence type="ECO:0000313" key="1">
    <source>
        <dbReference type="EMBL" id="TXL82314.1"/>
    </source>
</evidence>
<dbReference type="AlphaFoldDB" id="A0A5C8PW47"/>
<dbReference type="GO" id="GO:0004396">
    <property type="term" value="F:hexokinase activity"/>
    <property type="evidence" value="ECO:0007669"/>
    <property type="project" value="TreeGrafter"/>
</dbReference>
<dbReference type="RefSeq" id="WP_147845020.1">
    <property type="nucleotide sequence ID" value="NZ_VDUZ01000001.1"/>
</dbReference>
<name>A0A5C8PW47_9HYPH</name>
<dbReference type="PANTHER" id="PTHR18964:SF174">
    <property type="entry name" value="D-ALLOSE KINASE-RELATED"/>
    <property type="match status" value="1"/>
</dbReference>
<reference evidence="1 2" key="1">
    <citation type="submission" date="2019-06" db="EMBL/GenBank/DDBJ databases">
        <title>New taxonomy in bacterial strain CC-CFT640, isolated from vineyard.</title>
        <authorList>
            <person name="Lin S.-Y."/>
            <person name="Tsai C.-F."/>
            <person name="Young C.-C."/>
        </authorList>
    </citation>
    <scope>NUCLEOTIDE SEQUENCE [LARGE SCALE GENOMIC DNA]</scope>
    <source>
        <strain evidence="1 2">CC-CFT640</strain>
    </source>
</reference>
<accession>A0A5C8PW47</accession>
<dbReference type="OrthoDB" id="9810372at2"/>
<dbReference type="Proteomes" id="UP000321638">
    <property type="component" value="Unassembled WGS sequence"/>
</dbReference>
<organism evidence="1 2">
    <name type="scientific">Vineibacter terrae</name>
    <dbReference type="NCBI Taxonomy" id="2586908"/>
    <lineage>
        <taxon>Bacteria</taxon>
        <taxon>Pseudomonadati</taxon>
        <taxon>Pseudomonadota</taxon>
        <taxon>Alphaproteobacteria</taxon>
        <taxon>Hyphomicrobiales</taxon>
        <taxon>Vineibacter</taxon>
    </lineage>
</organism>
<gene>
    <name evidence="1" type="ORF">FHP25_01050</name>
</gene>